<dbReference type="Proteomes" id="UP000095281">
    <property type="component" value="Unplaced"/>
</dbReference>
<dbReference type="AlphaFoldDB" id="A0A1I8AXE0"/>
<sequence length="335" mass="40647">MPLHIFKNGEIIGNNEEYKDAKFRCEFKKNPILLEIIPWRENEKIHRKLFSINNDVKYENGQYQISIVENEVFMLKENHIDQINEKINKYQRIYLENNLKEIYLKTRMLELNNKMEEVSLDKKESLKSGIKKEYSEMIQKDQILNNNSEALDRLMTLFNLRTLLELYNPLSQKFGYLNKEYDERIRKILEQIHKCINNHTDCLKLTKKRFKKKTNKLDKFENKWNEIIERLIRGKISVEIIKVSFLESIQYIGVDIKYFEDVEREGKPYKLRMLTDEERMKRAKIIEMFYFSDKYYGIQSEIARELNINQAYVHKLIERFEELGTLENRPKLFKN</sequence>
<reference evidence="2" key="1">
    <citation type="submission" date="2016-11" db="UniProtKB">
        <authorList>
            <consortium name="WormBaseParasite"/>
        </authorList>
    </citation>
    <scope>IDENTIFICATION</scope>
</reference>
<protein>
    <submittedName>
        <fullName evidence="2">Transposase</fullName>
    </submittedName>
</protein>
<organism evidence="1 2">
    <name type="scientific">Meloidogyne hapla</name>
    <name type="common">Root-knot nematode worm</name>
    <dbReference type="NCBI Taxonomy" id="6305"/>
    <lineage>
        <taxon>Eukaryota</taxon>
        <taxon>Metazoa</taxon>
        <taxon>Ecdysozoa</taxon>
        <taxon>Nematoda</taxon>
        <taxon>Chromadorea</taxon>
        <taxon>Rhabditida</taxon>
        <taxon>Tylenchina</taxon>
        <taxon>Tylenchomorpha</taxon>
        <taxon>Tylenchoidea</taxon>
        <taxon>Meloidogynidae</taxon>
        <taxon>Meloidogyninae</taxon>
        <taxon>Meloidogyne</taxon>
    </lineage>
</organism>
<evidence type="ECO:0000313" key="2">
    <source>
        <dbReference type="WBParaSite" id="MhA1_Contig1065.frz3.gene1"/>
    </source>
</evidence>
<accession>A0A1I8AXE0</accession>
<name>A0A1I8AXE0_MELHA</name>
<keyword evidence="1" id="KW-1185">Reference proteome</keyword>
<proteinExistence type="predicted"/>
<dbReference type="WBParaSite" id="MhA1_Contig1065.frz3.gene1">
    <property type="protein sequence ID" value="MhA1_Contig1065.frz3.gene1"/>
    <property type="gene ID" value="MhA1_Contig1065.frz3.gene1"/>
</dbReference>
<evidence type="ECO:0000313" key="1">
    <source>
        <dbReference type="Proteomes" id="UP000095281"/>
    </source>
</evidence>